<feature type="binding site" evidence="12">
    <location>
        <position position="149"/>
    </location>
    <ligand>
        <name>Mg(2+)</name>
        <dbReference type="ChEBI" id="CHEBI:18420"/>
        <label>1</label>
    </ligand>
</feature>
<dbReference type="InterPro" id="IPR002176">
    <property type="entry name" value="X-over_junc_endoDNase_RuvC"/>
</dbReference>
<evidence type="ECO:0000256" key="1">
    <source>
        <dbReference type="ARBA" id="ARBA00009518"/>
    </source>
</evidence>
<evidence type="ECO:0000256" key="7">
    <source>
        <dbReference type="ARBA" id="ARBA00022801"/>
    </source>
</evidence>
<evidence type="ECO:0000313" key="15">
    <source>
        <dbReference type="Proteomes" id="UP000830835"/>
    </source>
</evidence>
<keyword evidence="6 12" id="KW-0227">DNA damage</keyword>
<dbReference type="Gene3D" id="3.30.420.10">
    <property type="entry name" value="Ribonuclease H-like superfamily/Ribonuclease H"/>
    <property type="match status" value="1"/>
</dbReference>
<comment type="caution">
    <text evidence="14">The sequence shown here is derived from an EMBL/GenBank/DDBJ whole genome shotgun (WGS) entry which is preliminary data.</text>
</comment>
<feature type="active site" evidence="12">
    <location>
        <position position="77"/>
    </location>
</feature>
<evidence type="ECO:0000256" key="6">
    <source>
        <dbReference type="ARBA" id="ARBA00022763"/>
    </source>
</evidence>
<comment type="cofactor">
    <cofactor evidence="12">
        <name>Mg(2+)</name>
        <dbReference type="ChEBI" id="CHEBI:18420"/>
    </cofactor>
    <text evidence="12">Binds 2 Mg(2+) ion per subunit.</text>
</comment>
<reference evidence="14" key="1">
    <citation type="submission" date="2021-02" db="EMBL/GenBank/DDBJ databases">
        <title>The CRISPR/cas machinery reduction and long-range gene transfer in the hot spring cyanobacterium Synechococcus.</title>
        <authorList>
            <person name="Dvorak P."/>
            <person name="Jahodarova E."/>
            <person name="Hasler P."/>
            <person name="Poulickova A."/>
        </authorList>
    </citation>
    <scope>NUCLEOTIDE SEQUENCE</scope>
    <source>
        <strain evidence="14">Rupite</strain>
    </source>
</reference>
<comment type="similarity">
    <text evidence="1 12">Belongs to the RuvC family.</text>
</comment>
<evidence type="ECO:0000256" key="10">
    <source>
        <dbReference type="ARBA" id="ARBA00023172"/>
    </source>
</evidence>
<keyword evidence="10 12" id="KW-0233">DNA recombination</keyword>
<evidence type="ECO:0000256" key="3">
    <source>
        <dbReference type="ARBA" id="ARBA00022722"/>
    </source>
</evidence>
<evidence type="ECO:0000256" key="12">
    <source>
        <dbReference type="HAMAP-Rule" id="MF_00034"/>
    </source>
</evidence>
<name>A0ABT0C9X3_THEVL</name>
<organism evidence="14 15">
    <name type="scientific">Thermostichus vulcanus str. 'Rupite'</name>
    <dbReference type="NCBI Taxonomy" id="2813851"/>
    <lineage>
        <taxon>Bacteria</taxon>
        <taxon>Bacillati</taxon>
        <taxon>Cyanobacteriota</taxon>
        <taxon>Cyanophyceae</taxon>
        <taxon>Thermostichales</taxon>
        <taxon>Thermostichaceae</taxon>
        <taxon>Thermostichus</taxon>
    </lineage>
</organism>
<evidence type="ECO:0000256" key="13">
    <source>
        <dbReference type="NCBIfam" id="TIGR00228"/>
    </source>
</evidence>
<keyword evidence="2 12" id="KW-0963">Cytoplasm</keyword>
<dbReference type="SUPFAM" id="SSF53098">
    <property type="entry name" value="Ribonuclease H-like"/>
    <property type="match status" value="1"/>
</dbReference>
<dbReference type="EC" id="3.1.21.10" evidence="12 13"/>
<dbReference type="PANTHER" id="PTHR30194">
    <property type="entry name" value="CROSSOVER JUNCTION ENDODEOXYRIBONUCLEASE RUVC"/>
    <property type="match status" value="1"/>
</dbReference>
<comment type="function">
    <text evidence="12">The RuvA-RuvB-RuvC complex processes Holliday junction (HJ) DNA during genetic recombination and DNA repair. Endonuclease that resolves HJ intermediates. Cleaves cruciform DNA by making single-stranded nicks across the HJ at symmetrical positions within the homologous arms, yielding a 5'-phosphate and a 3'-hydroxyl group; requires a central core of homology in the junction. The consensus cleavage sequence is 5'-(A/T)TT(C/G)-3'. Cleavage occurs on the 3'-side of the TT dinucleotide at the point of strand exchange. HJ branch migration catalyzed by RuvA-RuvB allows RuvC to scan DNA until it finds its consensus sequence, where it cleaves and resolves the cruciform DNA.</text>
</comment>
<feature type="active site" evidence="12">
    <location>
        <position position="149"/>
    </location>
</feature>
<keyword evidence="15" id="KW-1185">Reference proteome</keyword>
<protein>
    <recommendedName>
        <fullName evidence="12 13">Crossover junction endodeoxyribonuclease RuvC</fullName>
        <ecNumber evidence="12 13">3.1.21.10</ecNumber>
    </recommendedName>
    <alternativeName>
        <fullName evidence="12">Holliday junction nuclease RuvC</fullName>
    </alternativeName>
    <alternativeName>
        <fullName evidence="12">Holliday junction resolvase RuvC</fullName>
    </alternativeName>
</protein>
<dbReference type="PANTHER" id="PTHR30194:SF3">
    <property type="entry name" value="CROSSOVER JUNCTION ENDODEOXYRIBONUCLEASE RUVC"/>
    <property type="match status" value="1"/>
</dbReference>
<dbReference type="InterPro" id="IPR036397">
    <property type="entry name" value="RNaseH_sf"/>
</dbReference>
<comment type="catalytic activity">
    <reaction evidence="12">
        <text>Endonucleolytic cleavage at a junction such as a reciprocal single-stranded crossover between two homologous DNA duplexes (Holliday junction).</text>
        <dbReference type="EC" id="3.1.21.10"/>
    </reaction>
</comment>
<dbReference type="EMBL" id="JAFIRA010000012">
    <property type="protein sequence ID" value="MCJ2542561.1"/>
    <property type="molecule type" value="Genomic_DNA"/>
</dbReference>
<keyword evidence="11 12" id="KW-0234">DNA repair</keyword>
<evidence type="ECO:0000256" key="2">
    <source>
        <dbReference type="ARBA" id="ARBA00022490"/>
    </source>
</evidence>
<dbReference type="Pfam" id="PF02075">
    <property type="entry name" value="RuvC"/>
    <property type="match status" value="1"/>
</dbReference>
<dbReference type="PRINTS" id="PR00696">
    <property type="entry name" value="RSOLVASERUVC"/>
</dbReference>
<feature type="binding site" evidence="12">
    <location>
        <position position="17"/>
    </location>
    <ligand>
        <name>Mg(2+)</name>
        <dbReference type="ChEBI" id="CHEBI:18420"/>
        <label>1</label>
    </ligand>
</feature>
<evidence type="ECO:0000256" key="9">
    <source>
        <dbReference type="ARBA" id="ARBA00023125"/>
    </source>
</evidence>
<keyword evidence="4 12" id="KW-0479">Metal-binding</keyword>
<comment type="subunit">
    <text evidence="12">Homodimer which binds Holliday junction (HJ) DNA. The HJ becomes 2-fold symmetrical on binding to RuvC with unstacked arms; it has a different conformation from HJ DNA in complex with RuvA. In the full resolvosome a probable DNA-RuvA(4)-RuvB(12)-RuvC(2) complex forms which resolves the HJ.</text>
</comment>
<dbReference type="PROSITE" id="PS01321">
    <property type="entry name" value="RUVC"/>
    <property type="match status" value="1"/>
</dbReference>
<dbReference type="InterPro" id="IPR020563">
    <property type="entry name" value="X-over_junc_endoDNase_Mg_BS"/>
</dbReference>
<evidence type="ECO:0000313" key="14">
    <source>
        <dbReference type="EMBL" id="MCJ2542561.1"/>
    </source>
</evidence>
<gene>
    <name evidence="12 14" type="primary">ruvC</name>
    <name evidence="14" type="ORF">JX360_06525</name>
</gene>
<dbReference type="CDD" id="cd16962">
    <property type="entry name" value="RuvC"/>
    <property type="match status" value="1"/>
</dbReference>
<sequence length="176" mass="19047">MHQQPLAAADQLILGLDPGLGTMGFGCILAGSTGLKPVDYGVISTSSQQSMPERLQTLHDDLDQLLRQLRPQQVGLEKLFFYKMGNTIAVAQARGVILLVLAQHQLLPIEFTPAQVKQSLTGYGRADKHAVQTAVARELNLPSLPRPDDAADALAIALTVWHHRATHGPEGHRPIS</sequence>
<evidence type="ECO:0000256" key="11">
    <source>
        <dbReference type="ARBA" id="ARBA00023204"/>
    </source>
</evidence>
<feature type="binding site" evidence="12">
    <location>
        <position position="77"/>
    </location>
    <ligand>
        <name>Mg(2+)</name>
        <dbReference type="ChEBI" id="CHEBI:18420"/>
        <label>2</label>
    </ligand>
</feature>
<dbReference type="InterPro" id="IPR012337">
    <property type="entry name" value="RNaseH-like_sf"/>
</dbReference>
<keyword evidence="8 12" id="KW-0460">Magnesium</keyword>
<feature type="active site" evidence="12">
    <location>
        <position position="17"/>
    </location>
</feature>
<proteinExistence type="inferred from homology"/>
<accession>A0ABT0C9X3</accession>
<keyword evidence="5 12" id="KW-0255">Endonuclease</keyword>
<comment type="subcellular location">
    <subcellularLocation>
        <location evidence="12">Cytoplasm</location>
    </subcellularLocation>
</comment>
<dbReference type="GO" id="GO:0016787">
    <property type="term" value="F:hydrolase activity"/>
    <property type="evidence" value="ECO:0007669"/>
    <property type="project" value="UniProtKB-KW"/>
</dbReference>
<evidence type="ECO:0000256" key="8">
    <source>
        <dbReference type="ARBA" id="ARBA00022842"/>
    </source>
</evidence>
<evidence type="ECO:0000256" key="5">
    <source>
        <dbReference type="ARBA" id="ARBA00022759"/>
    </source>
</evidence>
<dbReference type="NCBIfam" id="TIGR00228">
    <property type="entry name" value="ruvC"/>
    <property type="match status" value="1"/>
</dbReference>
<dbReference type="NCBIfam" id="NF000711">
    <property type="entry name" value="PRK00039.2-1"/>
    <property type="match status" value="1"/>
</dbReference>
<evidence type="ECO:0000256" key="4">
    <source>
        <dbReference type="ARBA" id="ARBA00022723"/>
    </source>
</evidence>
<keyword evidence="3 12" id="KW-0540">Nuclease</keyword>
<keyword evidence="7 12" id="KW-0378">Hydrolase</keyword>
<keyword evidence="9 12" id="KW-0238">DNA-binding</keyword>
<dbReference type="Proteomes" id="UP000830835">
    <property type="component" value="Unassembled WGS sequence"/>
</dbReference>
<dbReference type="HAMAP" id="MF_00034">
    <property type="entry name" value="RuvC"/>
    <property type="match status" value="1"/>
</dbReference>